<dbReference type="Gene3D" id="1.20.120.310">
    <property type="entry name" value="ERV/ALR sulfhydryl oxidase domain"/>
    <property type="match status" value="1"/>
</dbReference>
<dbReference type="InterPro" id="IPR036774">
    <property type="entry name" value="ERV/ALR_sulphydryl_oxid_sf"/>
</dbReference>
<evidence type="ECO:0000313" key="2">
    <source>
        <dbReference type="Proteomes" id="UP000095283"/>
    </source>
</evidence>
<sequence length="153" mass="18204">MKSVDLVLKERLPRLVETERARLVFTHMREFLESRQNQRIVGVEDYRRQFENVEVAHQCLEVYLAVFYRGYTCGLWTTFHALTVHTYIDTIKDDRIDAIKPLKSIQVGPKFPFTLLWKYQTTQQTRQSSSVLLLSVVLLFTHFYFVLIPYIKN</sequence>
<dbReference type="GO" id="GO:0016972">
    <property type="term" value="F:thiol oxidase activity"/>
    <property type="evidence" value="ECO:0007669"/>
    <property type="project" value="InterPro"/>
</dbReference>
<keyword evidence="1" id="KW-0472">Membrane</keyword>
<keyword evidence="1" id="KW-0812">Transmembrane</keyword>
<protein>
    <submittedName>
        <fullName evidence="3">Cullin domain-containing protein</fullName>
    </submittedName>
</protein>
<keyword evidence="1" id="KW-1133">Transmembrane helix</keyword>
<feature type="transmembrane region" description="Helical" evidence="1">
    <location>
        <begin position="131"/>
        <end position="151"/>
    </location>
</feature>
<accession>A0A1I7WWT4</accession>
<dbReference type="AlphaFoldDB" id="A0A1I7WWT4"/>
<evidence type="ECO:0000313" key="3">
    <source>
        <dbReference type="WBParaSite" id="Hba_09665"/>
    </source>
</evidence>
<keyword evidence="2" id="KW-1185">Reference proteome</keyword>
<dbReference type="Proteomes" id="UP000095283">
    <property type="component" value="Unplaced"/>
</dbReference>
<name>A0A1I7WWT4_HETBA</name>
<proteinExistence type="predicted"/>
<evidence type="ECO:0000256" key="1">
    <source>
        <dbReference type="SAM" id="Phobius"/>
    </source>
</evidence>
<organism evidence="2 3">
    <name type="scientific">Heterorhabditis bacteriophora</name>
    <name type="common">Entomopathogenic nematode worm</name>
    <dbReference type="NCBI Taxonomy" id="37862"/>
    <lineage>
        <taxon>Eukaryota</taxon>
        <taxon>Metazoa</taxon>
        <taxon>Ecdysozoa</taxon>
        <taxon>Nematoda</taxon>
        <taxon>Chromadorea</taxon>
        <taxon>Rhabditida</taxon>
        <taxon>Rhabditina</taxon>
        <taxon>Rhabditomorpha</taxon>
        <taxon>Strongyloidea</taxon>
        <taxon>Heterorhabditidae</taxon>
        <taxon>Heterorhabditis</taxon>
    </lineage>
</organism>
<dbReference type="WBParaSite" id="Hba_09665">
    <property type="protein sequence ID" value="Hba_09665"/>
    <property type="gene ID" value="Hba_09665"/>
</dbReference>
<reference evidence="3" key="1">
    <citation type="submission" date="2016-11" db="UniProtKB">
        <authorList>
            <consortium name="WormBaseParasite"/>
        </authorList>
    </citation>
    <scope>IDENTIFICATION</scope>
</reference>